<dbReference type="InterPro" id="IPR000821">
    <property type="entry name" value="Ala_racemase"/>
</dbReference>
<feature type="domain" description="Alanine racemase C-terminal" evidence="8">
    <location>
        <begin position="246"/>
        <end position="374"/>
    </location>
</feature>
<gene>
    <name evidence="9" type="primary">alr</name>
    <name evidence="9" type="ORF">HGG79_07015</name>
</gene>
<accession>A0A923J0A7</accession>
<dbReference type="InterPro" id="IPR001608">
    <property type="entry name" value="Ala_racemase_N"/>
</dbReference>
<dbReference type="PROSITE" id="PS00395">
    <property type="entry name" value="ALANINE_RACEMASE"/>
    <property type="match status" value="1"/>
</dbReference>
<comment type="function">
    <text evidence="5">Catalyzes the interconversion of L-alanine and D-alanine. May also act on other amino acids.</text>
</comment>
<comment type="similarity">
    <text evidence="5">Belongs to the alanine racemase family.</text>
</comment>
<dbReference type="FunFam" id="2.40.37.10:FF:000006">
    <property type="entry name" value="Alanine racemase"/>
    <property type="match status" value="1"/>
</dbReference>
<evidence type="ECO:0000256" key="1">
    <source>
        <dbReference type="ARBA" id="ARBA00000316"/>
    </source>
</evidence>
<feature type="active site" description="Proton acceptor; specific for L-alanine" evidence="5">
    <location>
        <position position="267"/>
    </location>
</feature>
<organism evidence="9 10">
    <name type="scientific">Clostridium tetanomorphum</name>
    <dbReference type="NCBI Taxonomy" id="1553"/>
    <lineage>
        <taxon>Bacteria</taxon>
        <taxon>Bacillati</taxon>
        <taxon>Bacillota</taxon>
        <taxon>Clostridia</taxon>
        <taxon>Eubacteriales</taxon>
        <taxon>Clostridiaceae</taxon>
        <taxon>Clostridium</taxon>
    </lineage>
</organism>
<dbReference type="SUPFAM" id="SSF50621">
    <property type="entry name" value="Alanine racemase C-terminal domain-like"/>
    <property type="match status" value="1"/>
</dbReference>
<feature type="binding site" evidence="5 7">
    <location>
        <position position="136"/>
    </location>
    <ligand>
        <name>substrate</name>
    </ligand>
</feature>
<dbReference type="GO" id="GO:0005829">
    <property type="term" value="C:cytosol"/>
    <property type="evidence" value="ECO:0007669"/>
    <property type="project" value="TreeGrafter"/>
</dbReference>
<dbReference type="CDD" id="cd00430">
    <property type="entry name" value="PLPDE_III_AR"/>
    <property type="match status" value="1"/>
</dbReference>
<evidence type="ECO:0000256" key="7">
    <source>
        <dbReference type="PIRSR" id="PIRSR600821-52"/>
    </source>
</evidence>
<feature type="modified residue" description="N6-(pyridoxal phosphate)lysine" evidence="5 6">
    <location>
        <position position="38"/>
    </location>
</feature>
<evidence type="ECO:0000313" key="9">
    <source>
        <dbReference type="EMBL" id="MBC2397524.1"/>
    </source>
</evidence>
<keyword evidence="4 5" id="KW-0413">Isomerase</keyword>
<dbReference type="GO" id="GO:0030632">
    <property type="term" value="P:D-alanine biosynthetic process"/>
    <property type="evidence" value="ECO:0007669"/>
    <property type="project" value="UniProtKB-UniRule"/>
</dbReference>
<feature type="binding site" evidence="5 7">
    <location>
        <position position="315"/>
    </location>
    <ligand>
        <name>substrate</name>
    </ligand>
</feature>
<dbReference type="NCBIfam" id="TIGR00492">
    <property type="entry name" value="alr"/>
    <property type="match status" value="1"/>
</dbReference>
<dbReference type="InterPro" id="IPR009006">
    <property type="entry name" value="Ala_racemase/Decarboxylase_C"/>
</dbReference>
<proteinExistence type="inferred from homology"/>
<reference evidence="9 10" key="1">
    <citation type="submission" date="2020-04" db="EMBL/GenBank/DDBJ databases">
        <title>Genomic insights into acetone-butanol-ethanol (ABE) fermentation by sequencing solventogenic clostridia strains.</title>
        <authorList>
            <person name="Brown S."/>
        </authorList>
    </citation>
    <scope>NUCLEOTIDE SEQUENCE [LARGE SCALE GENOMIC DNA]</scope>
    <source>
        <strain evidence="9 10">DJ011</strain>
    </source>
</reference>
<evidence type="ECO:0000313" key="10">
    <source>
        <dbReference type="Proteomes" id="UP000563151"/>
    </source>
</evidence>
<dbReference type="InterPro" id="IPR011079">
    <property type="entry name" value="Ala_racemase_C"/>
</dbReference>
<feature type="active site" description="Proton acceptor; specific for D-alanine" evidence="5">
    <location>
        <position position="38"/>
    </location>
</feature>
<name>A0A923J0A7_CLOTT</name>
<comment type="pathway">
    <text evidence="5">Amino-acid biosynthesis; D-alanine biosynthesis; D-alanine from L-alanine: step 1/1.</text>
</comment>
<dbReference type="PANTHER" id="PTHR30511:SF0">
    <property type="entry name" value="ALANINE RACEMASE, CATABOLIC-RELATED"/>
    <property type="match status" value="1"/>
</dbReference>
<dbReference type="RefSeq" id="WP_035145378.1">
    <property type="nucleotide sequence ID" value="NZ_JAAZWO010000006.1"/>
</dbReference>
<comment type="caution">
    <text evidence="9">The sequence shown here is derived from an EMBL/GenBank/DDBJ whole genome shotgun (WGS) entry which is preliminary data.</text>
</comment>
<evidence type="ECO:0000256" key="4">
    <source>
        <dbReference type="ARBA" id="ARBA00023235"/>
    </source>
</evidence>
<evidence type="ECO:0000256" key="3">
    <source>
        <dbReference type="ARBA" id="ARBA00022898"/>
    </source>
</evidence>
<dbReference type="Pfam" id="PF01168">
    <property type="entry name" value="Ala_racemase_N"/>
    <property type="match status" value="1"/>
</dbReference>
<dbReference type="Gene3D" id="2.40.37.10">
    <property type="entry name" value="Lyase, Ornithine Decarboxylase, Chain A, domain 1"/>
    <property type="match status" value="1"/>
</dbReference>
<dbReference type="EMBL" id="JAAZWO010000006">
    <property type="protein sequence ID" value="MBC2397524.1"/>
    <property type="molecule type" value="Genomic_DNA"/>
</dbReference>
<dbReference type="PRINTS" id="PR00992">
    <property type="entry name" value="ALARACEMASE"/>
</dbReference>
<dbReference type="PANTHER" id="PTHR30511">
    <property type="entry name" value="ALANINE RACEMASE"/>
    <property type="match status" value="1"/>
</dbReference>
<dbReference type="InterPro" id="IPR029066">
    <property type="entry name" value="PLP-binding_barrel"/>
</dbReference>
<evidence type="ECO:0000256" key="6">
    <source>
        <dbReference type="PIRSR" id="PIRSR600821-50"/>
    </source>
</evidence>
<dbReference type="Proteomes" id="UP000563151">
    <property type="component" value="Unassembled WGS sequence"/>
</dbReference>
<sequence length="386" mass="43295">MFRHLRPVWAEIDLDSLAYNMQQIKKSSKSREIIGVVKADAYGHGALDIAPTLLENGATRLAVAVVSEAVELRRGGITCPIMVLGFTPDSLVDSILKNDIEQTVYNYELAEKISNMALQKGKVAKIHIALDTGMGRIGFLPDEKSVNEVYKISKLPNIMIEGLFSHFSTADDEDKSYTNTQFNKFNWFYEKLKEKEININIRHIANSAAIIDLPETHLEGVRPGIILYGYYPSNKVLKGKIQLKPVMTLKTNIVHLKEMSKNQYVSYGRAFETERNSIIGTLPVGYADGYTRSLFNKAKVIVNGKFAPVVGKICMDQCMIDVTDIGKVEVGDEVILMGEYNDLKLTADEIAELLGTINYEITCMISKRVPRVYIKNGEVIKIRNYV</sequence>
<comment type="cofactor">
    <cofactor evidence="2 5 6">
        <name>pyridoxal 5'-phosphate</name>
        <dbReference type="ChEBI" id="CHEBI:597326"/>
    </cofactor>
</comment>
<comment type="catalytic activity">
    <reaction evidence="1 5">
        <text>L-alanine = D-alanine</text>
        <dbReference type="Rhea" id="RHEA:20249"/>
        <dbReference type="ChEBI" id="CHEBI:57416"/>
        <dbReference type="ChEBI" id="CHEBI:57972"/>
        <dbReference type="EC" id="5.1.1.1"/>
    </reaction>
</comment>
<dbReference type="AlphaFoldDB" id="A0A923J0A7"/>
<evidence type="ECO:0000256" key="2">
    <source>
        <dbReference type="ARBA" id="ARBA00001933"/>
    </source>
</evidence>
<dbReference type="GO" id="GO:0008784">
    <property type="term" value="F:alanine racemase activity"/>
    <property type="evidence" value="ECO:0007669"/>
    <property type="project" value="UniProtKB-UniRule"/>
</dbReference>
<dbReference type="GO" id="GO:0030170">
    <property type="term" value="F:pyridoxal phosphate binding"/>
    <property type="evidence" value="ECO:0007669"/>
    <property type="project" value="UniProtKB-UniRule"/>
</dbReference>
<dbReference type="InterPro" id="IPR020622">
    <property type="entry name" value="Ala_racemase_pyridoxalP-BS"/>
</dbReference>
<evidence type="ECO:0000259" key="8">
    <source>
        <dbReference type="SMART" id="SM01005"/>
    </source>
</evidence>
<dbReference type="GO" id="GO:0009252">
    <property type="term" value="P:peptidoglycan biosynthetic process"/>
    <property type="evidence" value="ECO:0007669"/>
    <property type="project" value="TreeGrafter"/>
</dbReference>
<dbReference type="SUPFAM" id="SSF51419">
    <property type="entry name" value="PLP-binding barrel"/>
    <property type="match status" value="1"/>
</dbReference>
<dbReference type="FunFam" id="3.20.20.10:FF:000002">
    <property type="entry name" value="Alanine racemase"/>
    <property type="match status" value="1"/>
</dbReference>
<keyword evidence="3 5" id="KW-0663">Pyridoxal phosphate</keyword>
<evidence type="ECO:0000256" key="5">
    <source>
        <dbReference type="HAMAP-Rule" id="MF_01201"/>
    </source>
</evidence>
<dbReference type="Gene3D" id="3.20.20.10">
    <property type="entry name" value="Alanine racemase"/>
    <property type="match status" value="1"/>
</dbReference>
<keyword evidence="10" id="KW-1185">Reference proteome</keyword>
<dbReference type="SMART" id="SM01005">
    <property type="entry name" value="Ala_racemase_C"/>
    <property type="match status" value="1"/>
</dbReference>
<dbReference type="HAMAP" id="MF_01201">
    <property type="entry name" value="Ala_racemase"/>
    <property type="match status" value="1"/>
</dbReference>
<protein>
    <recommendedName>
        <fullName evidence="5">Alanine racemase</fullName>
        <ecNumber evidence="5">5.1.1.1</ecNumber>
    </recommendedName>
</protein>
<dbReference type="EC" id="5.1.1.1" evidence="5"/>
<dbReference type="Pfam" id="PF00842">
    <property type="entry name" value="Ala_racemase_C"/>
    <property type="match status" value="1"/>
</dbReference>